<dbReference type="InterPro" id="IPR043428">
    <property type="entry name" value="LivM-like"/>
</dbReference>
<dbReference type="AlphaFoldDB" id="A0A841DBA9"/>
<feature type="transmembrane region" description="Helical" evidence="6">
    <location>
        <begin position="257"/>
        <end position="275"/>
    </location>
</feature>
<evidence type="ECO:0000256" key="4">
    <source>
        <dbReference type="ARBA" id="ARBA00022989"/>
    </source>
</evidence>
<dbReference type="InterPro" id="IPR001851">
    <property type="entry name" value="ABC_transp_permease"/>
</dbReference>
<feature type="transmembrane region" description="Helical" evidence="6">
    <location>
        <begin position="105"/>
        <end position="123"/>
    </location>
</feature>
<dbReference type="CDD" id="cd06581">
    <property type="entry name" value="TM_PBP1_LivM_like"/>
    <property type="match status" value="1"/>
</dbReference>
<name>A0A841DBA9_PLAVE</name>
<gene>
    <name evidence="7" type="ORF">FHS22_005404</name>
</gene>
<evidence type="ECO:0000313" key="7">
    <source>
        <dbReference type="EMBL" id="MBB5966113.1"/>
    </source>
</evidence>
<keyword evidence="5 6" id="KW-0472">Membrane</keyword>
<dbReference type="Pfam" id="PF02653">
    <property type="entry name" value="BPD_transp_2"/>
    <property type="match status" value="1"/>
</dbReference>
<dbReference type="GO" id="GO:0015658">
    <property type="term" value="F:branched-chain amino acid transmembrane transporter activity"/>
    <property type="evidence" value="ECO:0007669"/>
    <property type="project" value="InterPro"/>
</dbReference>
<feature type="transmembrane region" description="Helical" evidence="6">
    <location>
        <begin position="52"/>
        <end position="71"/>
    </location>
</feature>
<keyword evidence="2" id="KW-1003">Cell membrane</keyword>
<evidence type="ECO:0000256" key="2">
    <source>
        <dbReference type="ARBA" id="ARBA00022475"/>
    </source>
</evidence>
<dbReference type="PANTHER" id="PTHR30482:SF20">
    <property type="entry name" value="HIGH-AFFINITY BRANCHED-CHAIN AMINO ACID TRANSPORT SYSTEM PERMEASE PROTEIN LIVM"/>
    <property type="match status" value="1"/>
</dbReference>
<keyword evidence="3 6" id="KW-0812">Transmembrane</keyword>
<evidence type="ECO:0000256" key="1">
    <source>
        <dbReference type="ARBA" id="ARBA00004651"/>
    </source>
</evidence>
<evidence type="ECO:0000256" key="3">
    <source>
        <dbReference type="ARBA" id="ARBA00022692"/>
    </source>
</evidence>
<organism evidence="7 8">
    <name type="scientific">Planomonospora venezuelensis</name>
    <dbReference type="NCBI Taxonomy" id="1999"/>
    <lineage>
        <taxon>Bacteria</taxon>
        <taxon>Bacillati</taxon>
        <taxon>Actinomycetota</taxon>
        <taxon>Actinomycetes</taxon>
        <taxon>Streptosporangiales</taxon>
        <taxon>Streptosporangiaceae</taxon>
        <taxon>Planomonospora</taxon>
    </lineage>
</organism>
<feature type="transmembrane region" description="Helical" evidence="6">
    <location>
        <begin position="78"/>
        <end position="99"/>
    </location>
</feature>
<keyword evidence="8" id="KW-1185">Reference proteome</keyword>
<feature type="transmembrane region" description="Helical" evidence="6">
    <location>
        <begin position="282"/>
        <end position="299"/>
    </location>
</feature>
<sequence length="340" mass="34372">MNIAEQTGRRRLAVGREAGDRRRVWPWPRVTLAALAAVACAAPFLLTPYRVFQLTMILVYGIALLGLNLVVGQSGQISLGHGAFLAVGAYTSAVATGPLGLPYPVVLPLSALLSFGLGLALGLPALRLRGAYLAVVTLAIAVVVPPVIKRFGAVTGGSMGLSASVPSAPPWSGLADDQWLYLLVLAVAAAALAAARNLLASRSGRALAAIRENPAAAEVLGVRIAAHRTLVFAWSAMYAGVAGTLYAWVVGFVSPDSFTVTLSIVLLAAAVVGGPDSPAGPLLGAVFLTFVPAAAQGAGDAAPGLVAGLVIVIVVCAAPAGLAGLLRMAAGAVARRLGRE</sequence>
<comment type="caution">
    <text evidence="7">The sequence shown here is derived from an EMBL/GenBank/DDBJ whole genome shotgun (WGS) entry which is preliminary data.</text>
</comment>
<feature type="transmembrane region" description="Helical" evidence="6">
    <location>
        <begin position="230"/>
        <end position="251"/>
    </location>
</feature>
<protein>
    <submittedName>
        <fullName evidence="7">Branched-chain amino acid transport system permease protein</fullName>
    </submittedName>
</protein>
<reference evidence="7 8" key="1">
    <citation type="submission" date="2020-08" db="EMBL/GenBank/DDBJ databases">
        <title>Genomic Encyclopedia of Type Strains, Phase III (KMG-III): the genomes of soil and plant-associated and newly described type strains.</title>
        <authorList>
            <person name="Whitman W."/>
        </authorList>
    </citation>
    <scope>NUCLEOTIDE SEQUENCE [LARGE SCALE GENOMIC DNA]</scope>
    <source>
        <strain evidence="7 8">CECT 3303</strain>
    </source>
</reference>
<proteinExistence type="predicted"/>
<dbReference type="RefSeq" id="WP_338047961.1">
    <property type="nucleotide sequence ID" value="NZ_BAAAWZ010000004.1"/>
</dbReference>
<dbReference type="EMBL" id="JACHJJ010000021">
    <property type="protein sequence ID" value="MBB5966113.1"/>
    <property type="molecule type" value="Genomic_DNA"/>
</dbReference>
<dbReference type="GO" id="GO:0005886">
    <property type="term" value="C:plasma membrane"/>
    <property type="evidence" value="ECO:0007669"/>
    <property type="project" value="UniProtKB-SubCell"/>
</dbReference>
<feature type="transmembrane region" description="Helical" evidence="6">
    <location>
        <begin position="30"/>
        <end position="46"/>
    </location>
</feature>
<feature type="transmembrane region" description="Helical" evidence="6">
    <location>
        <begin position="179"/>
        <end position="199"/>
    </location>
</feature>
<feature type="transmembrane region" description="Helical" evidence="6">
    <location>
        <begin position="305"/>
        <end position="326"/>
    </location>
</feature>
<dbReference type="PANTHER" id="PTHR30482">
    <property type="entry name" value="HIGH-AFFINITY BRANCHED-CHAIN AMINO ACID TRANSPORT SYSTEM PERMEASE"/>
    <property type="match status" value="1"/>
</dbReference>
<evidence type="ECO:0000313" key="8">
    <source>
        <dbReference type="Proteomes" id="UP000562352"/>
    </source>
</evidence>
<keyword evidence="4 6" id="KW-1133">Transmembrane helix</keyword>
<dbReference type="Proteomes" id="UP000562352">
    <property type="component" value="Unassembled WGS sequence"/>
</dbReference>
<evidence type="ECO:0000256" key="6">
    <source>
        <dbReference type="SAM" id="Phobius"/>
    </source>
</evidence>
<accession>A0A841DBA9</accession>
<feature type="transmembrane region" description="Helical" evidence="6">
    <location>
        <begin position="130"/>
        <end position="148"/>
    </location>
</feature>
<evidence type="ECO:0000256" key="5">
    <source>
        <dbReference type="ARBA" id="ARBA00023136"/>
    </source>
</evidence>
<comment type="subcellular location">
    <subcellularLocation>
        <location evidence="1">Cell membrane</location>
        <topology evidence="1">Multi-pass membrane protein</topology>
    </subcellularLocation>
</comment>